<evidence type="ECO:0000256" key="1">
    <source>
        <dbReference type="SAM" id="Phobius"/>
    </source>
</evidence>
<comment type="caution">
    <text evidence="2">The sequence shown here is derived from an EMBL/GenBank/DDBJ whole genome shotgun (WGS) entry which is preliminary data.</text>
</comment>
<feature type="transmembrane region" description="Helical" evidence="1">
    <location>
        <begin position="59"/>
        <end position="80"/>
    </location>
</feature>
<protein>
    <submittedName>
        <fullName evidence="2">Uncharacterized protein</fullName>
    </submittedName>
</protein>
<keyword evidence="1" id="KW-0812">Transmembrane</keyword>
<accession>A0A6A7XZ12</accession>
<keyword evidence="1" id="KW-0472">Membrane</keyword>
<organism evidence="2 3">
    <name type="scientific">Segnochrobactrum spirostomi</name>
    <dbReference type="NCBI Taxonomy" id="2608987"/>
    <lineage>
        <taxon>Bacteria</taxon>
        <taxon>Pseudomonadati</taxon>
        <taxon>Pseudomonadota</taxon>
        <taxon>Alphaproteobacteria</taxon>
        <taxon>Hyphomicrobiales</taxon>
        <taxon>Segnochrobactraceae</taxon>
        <taxon>Segnochrobactrum</taxon>
    </lineage>
</organism>
<reference evidence="2 3" key="1">
    <citation type="submission" date="2019-09" db="EMBL/GenBank/DDBJ databases">
        <title>Segnochrobactrum spirostomi gen. nov., sp. nov., isolated from the ciliate Spirostomum cf. yagiui and description of a novel family, Segnochrobactraceae fam. nov. within the order Rhizobiales of the class Alphaproteobacteria.</title>
        <authorList>
            <person name="Akter S."/>
            <person name="Shazib S.U.A."/>
            <person name="Shin M.K."/>
        </authorList>
    </citation>
    <scope>NUCLEOTIDE SEQUENCE [LARGE SCALE GENOMIC DNA]</scope>
    <source>
        <strain evidence="2 3">Sp-1</strain>
    </source>
</reference>
<feature type="transmembrane region" description="Helical" evidence="1">
    <location>
        <begin position="129"/>
        <end position="145"/>
    </location>
</feature>
<gene>
    <name evidence="2" type="ORF">F0357_04910</name>
</gene>
<keyword evidence="1" id="KW-1133">Transmembrane helix</keyword>
<evidence type="ECO:0000313" key="2">
    <source>
        <dbReference type="EMBL" id="MQT12020.1"/>
    </source>
</evidence>
<dbReference type="Proteomes" id="UP000332515">
    <property type="component" value="Unassembled WGS sequence"/>
</dbReference>
<dbReference type="EMBL" id="VWNA01000001">
    <property type="protein sequence ID" value="MQT12020.1"/>
    <property type="molecule type" value="Genomic_DNA"/>
</dbReference>
<dbReference type="AlphaFoldDB" id="A0A6A7XZ12"/>
<name>A0A6A7XZ12_9HYPH</name>
<sequence length="149" mass="15585">MSEEIRDIAGSTAPDGTARAQGRAFDRWRSALASVLRSEAPPPGVARPLAGLARRRPPLPAGLIALGLLALATAAAWWWVVYSQVVGSAALSVGEAAPCLVGTSDLCSLAQALCRGDHFLGIRRYSPDLFWIGIAATSLGALLPARRRG</sequence>
<dbReference type="RefSeq" id="WP_153479346.1">
    <property type="nucleotide sequence ID" value="NZ_VWNA01000001.1"/>
</dbReference>
<proteinExistence type="predicted"/>
<keyword evidence="3" id="KW-1185">Reference proteome</keyword>
<evidence type="ECO:0000313" key="3">
    <source>
        <dbReference type="Proteomes" id="UP000332515"/>
    </source>
</evidence>